<feature type="compositionally biased region" description="Polar residues" evidence="1">
    <location>
        <begin position="250"/>
        <end position="260"/>
    </location>
</feature>
<protein>
    <submittedName>
        <fullName evidence="2">Uncharacterized protein</fullName>
    </submittedName>
</protein>
<feature type="region of interest" description="Disordered" evidence="1">
    <location>
        <begin position="127"/>
        <end position="156"/>
    </location>
</feature>
<keyword evidence="3" id="KW-1185">Reference proteome</keyword>
<dbReference type="EMBL" id="BQNB010014568">
    <property type="protein sequence ID" value="GJT29744.1"/>
    <property type="molecule type" value="Genomic_DNA"/>
</dbReference>
<feature type="region of interest" description="Disordered" evidence="1">
    <location>
        <begin position="196"/>
        <end position="217"/>
    </location>
</feature>
<feature type="compositionally biased region" description="Low complexity" evidence="1">
    <location>
        <begin position="196"/>
        <end position="214"/>
    </location>
</feature>
<feature type="region of interest" description="Disordered" evidence="1">
    <location>
        <begin position="243"/>
        <end position="292"/>
    </location>
</feature>
<accession>A0ABQ5CY03</accession>
<gene>
    <name evidence="2" type="ORF">Tco_0910019</name>
</gene>
<comment type="caution">
    <text evidence="2">The sequence shown here is derived from an EMBL/GenBank/DDBJ whole genome shotgun (WGS) entry which is preliminary data.</text>
</comment>
<organism evidence="2 3">
    <name type="scientific">Tanacetum coccineum</name>
    <dbReference type="NCBI Taxonomy" id="301880"/>
    <lineage>
        <taxon>Eukaryota</taxon>
        <taxon>Viridiplantae</taxon>
        <taxon>Streptophyta</taxon>
        <taxon>Embryophyta</taxon>
        <taxon>Tracheophyta</taxon>
        <taxon>Spermatophyta</taxon>
        <taxon>Magnoliopsida</taxon>
        <taxon>eudicotyledons</taxon>
        <taxon>Gunneridae</taxon>
        <taxon>Pentapetalae</taxon>
        <taxon>asterids</taxon>
        <taxon>campanulids</taxon>
        <taxon>Asterales</taxon>
        <taxon>Asteraceae</taxon>
        <taxon>Asteroideae</taxon>
        <taxon>Anthemideae</taxon>
        <taxon>Anthemidinae</taxon>
        <taxon>Tanacetum</taxon>
    </lineage>
</organism>
<reference evidence="2" key="1">
    <citation type="journal article" date="2022" name="Int. J. Mol. Sci.">
        <title>Draft Genome of Tanacetum Coccineum: Genomic Comparison of Closely Related Tanacetum-Family Plants.</title>
        <authorList>
            <person name="Yamashiro T."/>
            <person name="Shiraishi A."/>
            <person name="Nakayama K."/>
            <person name="Satake H."/>
        </authorList>
    </citation>
    <scope>NUCLEOTIDE SEQUENCE</scope>
</reference>
<evidence type="ECO:0000313" key="3">
    <source>
        <dbReference type="Proteomes" id="UP001151760"/>
    </source>
</evidence>
<reference evidence="2" key="2">
    <citation type="submission" date="2022-01" db="EMBL/GenBank/DDBJ databases">
        <authorList>
            <person name="Yamashiro T."/>
            <person name="Shiraishi A."/>
            <person name="Satake H."/>
            <person name="Nakayama K."/>
        </authorList>
    </citation>
    <scope>NUCLEOTIDE SEQUENCE</scope>
</reference>
<name>A0ABQ5CY03_9ASTR</name>
<sequence length="395" mass="42657">MLSSFEESVGSHVPRVILVGAIPAIIHVIPEVPAEVPIVPADTLVVPEVGAVFVTSPTRVLDLVDYSSFDSDPSEDSLPPAPELPLVSPLLCFDDSEADNESELAEQRPERHESLVVHDVMVSRWRNKVTSRPSSPSRSSSHDTFAPSSELPIAPVVAPPGIRRRPLILIWPGEAIPFGRPYRTHPNGRVTYFTSDSSFSGSSSDSSSNTSSGSPLDSLLDTSSVHSSGCDALDSSLLSARLSRKRCRSPTTSEPSSTHVSRPIAPTHADLLPPRKRFKDSYSPEDSREEHMDIGTTDAEVVAELGICDGAHTEDGIGVGVEIAASDIREDEEEFEAEASARVTMEMVVDPLVTGGISESTRGDVPDLEGTLYDLVHYMSKVPLDRIIEFKTAQR</sequence>
<evidence type="ECO:0000256" key="1">
    <source>
        <dbReference type="SAM" id="MobiDB-lite"/>
    </source>
</evidence>
<proteinExistence type="predicted"/>
<feature type="compositionally biased region" description="Basic and acidic residues" evidence="1">
    <location>
        <begin position="279"/>
        <end position="292"/>
    </location>
</feature>
<dbReference type="Proteomes" id="UP001151760">
    <property type="component" value="Unassembled WGS sequence"/>
</dbReference>
<evidence type="ECO:0000313" key="2">
    <source>
        <dbReference type="EMBL" id="GJT29744.1"/>
    </source>
</evidence>